<evidence type="ECO:0000256" key="10">
    <source>
        <dbReference type="ARBA" id="ARBA00023273"/>
    </source>
</evidence>
<evidence type="ECO:0000256" key="3">
    <source>
        <dbReference type="ARBA" id="ARBA00022490"/>
    </source>
</evidence>
<evidence type="ECO:0000256" key="7">
    <source>
        <dbReference type="ARBA" id="ARBA00023054"/>
    </source>
</evidence>
<accession>A0ABP1N650</accession>
<keyword evidence="10" id="KW-0966">Cell projection</keyword>
<dbReference type="SUPFAM" id="SSF52075">
    <property type="entry name" value="Outer arm dynein light chain 1"/>
    <property type="match status" value="1"/>
</dbReference>
<dbReference type="SMART" id="SM00365">
    <property type="entry name" value="LRR_SD22"/>
    <property type="match status" value="4"/>
</dbReference>
<evidence type="ECO:0000256" key="4">
    <source>
        <dbReference type="ARBA" id="ARBA00022614"/>
    </source>
</evidence>
<comment type="similarity">
    <text evidence="12">Belongs to the DRC3 family.</text>
</comment>
<comment type="caution">
    <text evidence="15">The sequence shown here is derived from an EMBL/GenBank/DDBJ whole genome shotgun (WGS) entry which is preliminary data.</text>
</comment>
<dbReference type="Pfam" id="PF14580">
    <property type="entry name" value="LRR_9"/>
    <property type="match status" value="1"/>
</dbReference>
<evidence type="ECO:0000256" key="14">
    <source>
        <dbReference type="SAM" id="Coils"/>
    </source>
</evidence>
<protein>
    <recommendedName>
        <fullName evidence="11">Dynein axonemal assembly factor 1 homolog</fullName>
    </recommendedName>
    <alternativeName>
        <fullName evidence="13">Dynein regulatory complex subunit 3</fullName>
    </alternativeName>
</protein>
<keyword evidence="7 14" id="KW-0175">Coiled coil</keyword>
<sequence>MMDEEDIPTILQEFVQPRVINQDMLLNLIIEQGPKGIAGKLFYEDGINLSETTEIRIEFLNVLKIDHLWVMPNLVKLQMSNNIIEKIENLNDLVNLRELDLSFNQIKIIENLDSLTKLEILLLFNNEISEIEGIDNLSNLTIFSIGNNDVTDWKHVLYLRKFKNLHSLNMNGNPCTKEDGYLDYVFAFIPQLVYYEYKMISNEQRKIAIDKHYRMLSTLEEAEMKEDEKLKAQREYEEKLAFLTKAYVEHLDGEYLFHQMFEDDKEGRELSMVNEDTENTYNEYKINFSAVCEEFCTIGLKEHEKRTDEINLFNTAVNEGITNSQNQGRIIVNEILKKKAITLASVKQLLKRLVGDVDAATLEDTTTKAQQLSEEFGDIVTDAWTKLMSLEVELHEQIEDINEVFRLNISDMVDSFITTARGYFSQLRNCEAEYNDTINGAILYYLSGIGDDAKIPRHLQNLCEDKDMLTYNLNISHEKHLQVIDTREDTMLNRLKSWLEEYNEKLAIYEIERNNLQMLEISHFADAQQQEFVQILQQLNLNVDDTEIMTALDT</sequence>
<evidence type="ECO:0000256" key="8">
    <source>
        <dbReference type="ARBA" id="ARBA00023069"/>
    </source>
</evidence>
<dbReference type="Proteomes" id="UP001642520">
    <property type="component" value="Unassembled WGS sequence"/>
</dbReference>
<evidence type="ECO:0000256" key="11">
    <source>
        <dbReference type="ARBA" id="ARBA00024433"/>
    </source>
</evidence>
<feature type="coiled-coil region" evidence="14">
    <location>
        <begin position="492"/>
        <end position="519"/>
    </location>
</feature>
<dbReference type="PROSITE" id="PS51450">
    <property type="entry name" value="LRR"/>
    <property type="match status" value="3"/>
</dbReference>
<keyword evidence="9" id="KW-0206">Cytoskeleton</keyword>
<gene>
    <name evidence="15" type="ORF">XYLVIOL_LOCUS1807</name>
</gene>
<dbReference type="PANTHER" id="PTHR45973:SF12">
    <property type="entry name" value="DYNEIN REGULATORY COMPLEX SUBUNIT 3"/>
    <property type="match status" value="1"/>
</dbReference>
<evidence type="ECO:0000256" key="5">
    <source>
        <dbReference type="ARBA" id="ARBA00022737"/>
    </source>
</evidence>
<evidence type="ECO:0000256" key="1">
    <source>
        <dbReference type="ARBA" id="ARBA00003843"/>
    </source>
</evidence>
<name>A0ABP1N650_XYLVO</name>
<evidence type="ECO:0000256" key="2">
    <source>
        <dbReference type="ARBA" id="ARBA00004611"/>
    </source>
</evidence>
<organism evidence="15 16">
    <name type="scientific">Xylocopa violacea</name>
    <name type="common">Violet carpenter bee</name>
    <name type="synonym">Apis violacea</name>
    <dbReference type="NCBI Taxonomy" id="135666"/>
    <lineage>
        <taxon>Eukaryota</taxon>
        <taxon>Metazoa</taxon>
        <taxon>Ecdysozoa</taxon>
        <taxon>Arthropoda</taxon>
        <taxon>Hexapoda</taxon>
        <taxon>Insecta</taxon>
        <taxon>Pterygota</taxon>
        <taxon>Neoptera</taxon>
        <taxon>Endopterygota</taxon>
        <taxon>Hymenoptera</taxon>
        <taxon>Apocrita</taxon>
        <taxon>Aculeata</taxon>
        <taxon>Apoidea</taxon>
        <taxon>Anthophila</taxon>
        <taxon>Apidae</taxon>
        <taxon>Xylocopa</taxon>
        <taxon>Xylocopa</taxon>
    </lineage>
</organism>
<proteinExistence type="inferred from homology"/>
<dbReference type="InterPro" id="IPR001611">
    <property type="entry name" value="Leu-rich_rpt"/>
</dbReference>
<keyword evidence="6" id="KW-0282">Flagellum</keyword>
<evidence type="ECO:0000256" key="9">
    <source>
        <dbReference type="ARBA" id="ARBA00023212"/>
    </source>
</evidence>
<evidence type="ECO:0000313" key="15">
    <source>
        <dbReference type="EMBL" id="CAL7935781.1"/>
    </source>
</evidence>
<reference evidence="15 16" key="1">
    <citation type="submission" date="2024-08" db="EMBL/GenBank/DDBJ databases">
        <authorList>
            <person name="Will J Nash"/>
            <person name="Angela Man"/>
            <person name="Seanna McTaggart"/>
            <person name="Kendall Baker"/>
            <person name="Tom Barker"/>
            <person name="Leah Catchpole"/>
            <person name="Alex Durrant"/>
            <person name="Karim Gharbi"/>
            <person name="Naomi Irish"/>
            <person name="Gemy Kaithakottil"/>
            <person name="Debby Ku"/>
            <person name="Aaliyah Providence"/>
            <person name="Felix Shaw"/>
            <person name="David Swarbreck"/>
            <person name="Chris Watkins"/>
            <person name="Ann M. McCartney"/>
            <person name="Giulio Formenti"/>
            <person name="Alice Mouton"/>
            <person name="Noel Vella"/>
            <person name="Bjorn M von Reumont"/>
            <person name="Adriana Vella"/>
            <person name="Wilfried Haerty"/>
        </authorList>
    </citation>
    <scope>NUCLEOTIDE SEQUENCE [LARGE SCALE GENOMIC DNA]</scope>
</reference>
<keyword evidence="5" id="KW-0677">Repeat</keyword>
<comment type="function">
    <text evidence="1">Cilium-specific protein required for cilia structures.</text>
</comment>
<dbReference type="Gene3D" id="3.80.10.10">
    <property type="entry name" value="Ribonuclease Inhibitor"/>
    <property type="match status" value="1"/>
</dbReference>
<comment type="subcellular location">
    <subcellularLocation>
        <location evidence="2">Cytoplasm</location>
        <location evidence="2">Cytoskeleton</location>
        <location evidence="2">Flagellum axoneme</location>
    </subcellularLocation>
</comment>
<keyword evidence="3" id="KW-0963">Cytoplasm</keyword>
<evidence type="ECO:0000256" key="6">
    <source>
        <dbReference type="ARBA" id="ARBA00022846"/>
    </source>
</evidence>
<dbReference type="PANTHER" id="PTHR45973">
    <property type="entry name" value="PROTEIN PHOSPHATASE 1 REGULATORY SUBUNIT SDS22-RELATED"/>
    <property type="match status" value="1"/>
</dbReference>
<keyword evidence="16" id="KW-1185">Reference proteome</keyword>
<dbReference type="InterPro" id="IPR050576">
    <property type="entry name" value="Cilia_flagella_integrity"/>
</dbReference>
<evidence type="ECO:0000256" key="13">
    <source>
        <dbReference type="ARBA" id="ARBA00040950"/>
    </source>
</evidence>
<keyword evidence="4" id="KW-0433">Leucine-rich repeat</keyword>
<evidence type="ECO:0000256" key="12">
    <source>
        <dbReference type="ARBA" id="ARBA00038378"/>
    </source>
</evidence>
<dbReference type="InterPro" id="IPR032675">
    <property type="entry name" value="LRR_dom_sf"/>
</dbReference>
<keyword evidence="8" id="KW-0969">Cilium</keyword>
<dbReference type="EMBL" id="CAXAJV020001286">
    <property type="protein sequence ID" value="CAL7935781.1"/>
    <property type="molecule type" value="Genomic_DNA"/>
</dbReference>
<evidence type="ECO:0000313" key="16">
    <source>
        <dbReference type="Proteomes" id="UP001642520"/>
    </source>
</evidence>